<proteinExistence type="predicted"/>
<dbReference type="AlphaFoldDB" id="A0AAC9N0R9"/>
<evidence type="ECO:0000313" key="3">
    <source>
        <dbReference type="Proteomes" id="UP000095210"/>
    </source>
</evidence>
<protein>
    <recommendedName>
        <fullName evidence="4">DUF600 family protein</fullName>
    </recommendedName>
</protein>
<dbReference type="RefSeq" id="WP_069852391.1">
    <property type="nucleotide sequence ID" value="NZ_CP014859.1"/>
</dbReference>
<reference evidence="3" key="1">
    <citation type="submission" date="2016-03" db="EMBL/GenBank/DDBJ databases">
        <title>Complete genome sequence of the type strain Actinoalloteichus hymeniacidonis DSM 45092.</title>
        <authorList>
            <person name="Schaffert L."/>
            <person name="Albersmeier A."/>
            <person name="Winkler A."/>
            <person name="Kalinowski J."/>
            <person name="Zotchev S."/>
            <person name="Ruckert C."/>
        </authorList>
    </citation>
    <scope>NUCLEOTIDE SEQUENCE [LARGE SCALE GENOMIC DNA]</scope>
    <source>
        <strain evidence="3">HPA177(T) (DSM 45092(T))</strain>
    </source>
</reference>
<gene>
    <name evidence="2" type="ORF">TL08_24535</name>
</gene>
<evidence type="ECO:0008006" key="4">
    <source>
        <dbReference type="Google" id="ProtNLM"/>
    </source>
</evidence>
<dbReference type="Proteomes" id="UP000095210">
    <property type="component" value="Chromosome"/>
</dbReference>
<evidence type="ECO:0000256" key="1">
    <source>
        <dbReference type="SAM" id="MobiDB-lite"/>
    </source>
</evidence>
<sequence length="162" mass="18732">MTEHNGGEPLVTNEQREIIREIERSLRASAPPDWLEISLHYRATVEIGEVDLHASTTSGEITHWDHPIECTMLLDHLREEMRRAKEGTWFTASCVINRSGNCTMDFDYNSEPSWHTPIPPSAYLSDLQRFPRSEEHTPPWLREQRDTASSQRVPHLHDFSTA</sequence>
<keyword evidence="3" id="KW-1185">Reference proteome</keyword>
<feature type="compositionally biased region" description="Basic and acidic residues" evidence="1">
    <location>
        <begin position="129"/>
        <end position="146"/>
    </location>
</feature>
<evidence type="ECO:0000313" key="2">
    <source>
        <dbReference type="EMBL" id="AOS65685.1"/>
    </source>
</evidence>
<dbReference type="InterPro" id="IPR036170">
    <property type="entry name" value="YezG-like_sf"/>
</dbReference>
<feature type="region of interest" description="Disordered" evidence="1">
    <location>
        <begin position="128"/>
        <end position="162"/>
    </location>
</feature>
<dbReference type="KEGG" id="ahm:TL08_24535"/>
<organism evidence="2 3">
    <name type="scientific">Actinoalloteichus hymeniacidonis</name>
    <dbReference type="NCBI Taxonomy" id="340345"/>
    <lineage>
        <taxon>Bacteria</taxon>
        <taxon>Bacillati</taxon>
        <taxon>Actinomycetota</taxon>
        <taxon>Actinomycetes</taxon>
        <taxon>Pseudonocardiales</taxon>
        <taxon>Pseudonocardiaceae</taxon>
        <taxon>Actinoalloteichus</taxon>
    </lineage>
</organism>
<dbReference type="EMBL" id="CP014859">
    <property type="protein sequence ID" value="AOS65685.1"/>
    <property type="molecule type" value="Genomic_DNA"/>
</dbReference>
<name>A0AAC9N0R9_9PSEU</name>
<dbReference type="SUPFAM" id="SSF160424">
    <property type="entry name" value="BH3703-like"/>
    <property type="match status" value="1"/>
</dbReference>
<accession>A0AAC9N0R9</accession>